<protein>
    <submittedName>
        <fullName evidence="1">Uncharacterized protein</fullName>
    </submittedName>
</protein>
<gene>
    <name evidence="1" type="ORF">S01H1_05509</name>
</gene>
<comment type="caution">
    <text evidence="1">The sequence shown here is derived from an EMBL/GenBank/DDBJ whole genome shotgun (WGS) entry which is preliminary data.</text>
</comment>
<reference evidence="1" key="1">
    <citation type="journal article" date="2014" name="Front. Microbiol.">
        <title>High frequency of phylogenetically diverse reductive dehalogenase-homologous genes in deep subseafloor sedimentary metagenomes.</title>
        <authorList>
            <person name="Kawai M."/>
            <person name="Futagami T."/>
            <person name="Toyoda A."/>
            <person name="Takaki Y."/>
            <person name="Nishi S."/>
            <person name="Hori S."/>
            <person name="Arai W."/>
            <person name="Tsubouchi T."/>
            <person name="Morono Y."/>
            <person name="Uchiyama I."/>
            <person name="Ito T."/>
            <person name="Fujiyama A."/>
            <person name="Inagaki F."/>
            <person name="Takami H."/>
        </authorList>
    </citation>
    <scope>NUCLEOTIDE SEQUENCE</scope>
    <source>
        <strain evidence="1">Expedition CK06-06</strain>
    </source>
</reference>
<name>X0RZ12_9ZZZZ</name>
<dbReference type="AlphaFoldDB" id="X0RZ12"/>
<feature type="non-terminal residue" evidence="1">
    <location>
        <position position="109"/>
    </location>
</feature>
<evidence type="ECO:0000313" key="1">
    <source>
        <dbReference type="EMBL" id="GAF74064.1"/>
    </source>
</evidence>
<sequence length="109" mass="11499">MAKKKNVTMTMGDGRDPAIAFGELSSITINGTAQGLNEAMNRIAIIATSGKYMANRGSGEAARLAPSVPNLLTIRSGRTAKALLGAFKFSVVRLPKTRKLSNPKPKILG</sequence>
<organism evidence="1">
    <name type="scientific">marine sediment metagenome</name>
    <dbReference type="NCBI Taxonomy" id="412755"/>
    <lineage>
        <taxon>unclassified sequences</taxon>
        <taxon>metagenomes</taxon>
        <taxon>ecological metagenomes</taxon>
    </lineage>
</organism>
<accession>X0RZ12</accession>
<dbReference type="EMBL" id="BARS01002869">
    <property type="protein sequence ID" value="GAF74064.1"/>
    <property type="molecule type" value="Genomic_DNA"/>
</dbReference>
<proteinExistence type="predicted"/>